<dbReference type="CDD" id="cd17039">
    <property type="entry name" value="Ubl_ubiquitin_like"/>
    <property type="match status" value="1"/>
</dbReference>
<dbReference type="InterPro" id="IPR029071">
    <property type="entry name" value="Ubiquitin-like_domsf"/>
</dbReference>
<dbReference type="SMART" id="SM00213">
    <property type="entry name" value="UBQ"/>
    <property type="match status" value="1"/>
</dbReference>
<dbReference type="STRING" id="94130.A0A2Z6R2V6"/>
<dbReference type="EMBL" id="BLAL01000012">
    <property type="protein sequence ID" value="GES74443.1"/>
    <property type="molecule type" value="Genomic_DNA"/>
</dbReference>
<keyword evidence="4" id="KW-1185">Reference proteome</keyword>
<reference evidence="3" key="2">
    <citation type="submission" date="2019-10" db="EMBL/GenBank/DDBJ databases">
        <title>Conservation and host-specific expression of non-tandemly repeated heterogenous ribosome RNA gene in arbuscular mycorrhizal fungi.</title>
        <authorList>
            <person name="Maeda T."/>
            <person name="Kobayashi Y."/>
            <person name="Nakagawa T."/>
            <person name="Ezawa T."/>
            <person name="Yamaguchi K."/>
            <person name="Bino T."/>
            <person name="Nishimoto Y."/>
            <person name="Shigenobu S."/>
            <person name="Kawaguchi M."/>
        </authorList>
    </citation>
    <scope>NUCLEOTIDE SEQUENCE</scope>
    <source>
        <strain evidence="3">HR1</strain>
    </source>
</reference>
<evidence type="ECO:0000313" key="3">
    <source>
        <dbReference type="EMBL" id="GES74443.1"/>
    </source>
</evidence>
<dbReference type="InterPro" id="IPR000626">
    <property type="entry name" value="Ubiquitin-like_dom"/>
</dbReference>
<evidence type="ECO:0000313" key="4">
    <source>
        <dbReference type="Proteomes" id="UP000247702"/>
    </source>
</evidence>
<feature type="domain" description="Ubiquitin-like" evidence="1">
    <location>
        <begin position="81"/>
        <end position="156"/>
    </location>
</feature>
<gene>
    <name evidence="3" type="ORF">RCL2_000192400</name>
    <name evidence="2" type="ORF">RclHR1_02800003</name>
</gene>
<dbReference type="OrthoDB" id="428577at2759"/>
<evidence type="ECO:0000313" key="2">
    <source>
        <dbReference type="EMBL" id="GBB96653.1"/>
    </source>
</evidence>
<dbReference type="Pfam" id="PF00240">
    <property type="entry name" value="ubiquitin"/>
    <property type="match status" value="1"/>
</dbReference>
<dbReference type="SUPFAM" id="SSF56399">
    <property type="entry name" value="ADP-ribosylation"/>
    <property type="match status" value="1"/>
</dbReference>
<dbReference type="SUPFAM" id="SSF54236">
    <property type="entry name" value="Ubiquitin-like"/>
    <property type="match status" value="1"/>
</dbReference>
<dbReference type="Gene3D" id="3.10.20.90">
    <property type="entry name" value="Phosphatidylinositol 3-kinase Catalytic Subunit, Chain A, domain 1"/>
    <property type="match status" value="1"/>
</dbReference>
<proteinExistence type="predicted"/>
<dbReference type="PANTHER" id="PTHR36649:SF29">
    <property type="entry name" value="PARP CATALYTIC DOMAIN-CONTAINING PROTEIN-RELATED"/>
    <property type="match status" value="1"/>
</dbReference>
<dbReference type="EMBL" id="BEXD01002002">
    <property type="protein sequence ID" value="GBB96653.1"/>
    <property type="molecule type" value="Genomic_DNA"/>
</dbReference>
<dbReference type="PROSITE" id="PS50053">
    <property type="entry name" value="UBIQUITIN_2"/>
    <property type="match status" value="1"/>
</dbReference>
<reference evidence="2 4" key="1">
    <citation type="submission" date="2017-11" db="EMBL/GenBank/DDBJ databases">
        <title>The genome of Rhizophagus clarus HR1 reveals common genetic basis of auxotrophy among arbuscular mycorrhizal fungi.</title>
        <authorList>
            <person name="Kobayashi Y."/>
        </authorList>
    </citation>
    <scope>NUCLEOTIDE SEQUENCE [LARGE SCALE GENOMIC DNA]</scope>
    <source>
        <strain evidence="2 4">HR1</strain>
    </source>
</reference>
<dbReference type="AlphaFoldDB" id="A0A2Z6R2V6"/>
<sequence length="331" mass="38004">MSQLPLVASAISTIIDSPVKTYDECVNNGLTINPSQILDVDTIHKRSLTRIEFEDNDPPEDVEFKCNDPPKEIGYIEKSEIQIFIKPLVGDTRSMFVDPSITVLKFKIAICAKLEFNIEAMRLMFDGKQLNDDKTLASYKIQKGSTIQVLSRVVGGFDFYVITKDLLDPSYDFDFTNLYDFGVPFVRGMELYKRPYGWKRIALNVRKYEHDKTWLGRVGNNPHEWPVSYHGTRKECADSIAKEGYLISKVKRSLFGKGIYSSPDINIAEGFAKQFDHNNVRYKVVFQNRVNPVGLQKYINDMYWVTLRDEDIRPNGLCIKRASGRINMIIV</sequence>
<dbReference type="PANTHER" id="PTHR36649">
    <property type="entry name" value="UBIQUITIN-LIKE DOMAIN-CONTAINING PROTEIN"/>
    <property type="match status" value="1"/>
</dbReference>
<comment type="caution">
    <text evidence="2">The sequence shown here is derived from an EMBL/GenBank/DDBJ whole genome shotgun (WGS) entry which is preliminary data.</text>
</comment>
<dbReference type="Proteomes" id="UP000615446">
    <property type="component" value="Unassembled WGS sequence"/>
</dbReference>
<dbReference type="Proteomes" id="UP000247702">
    <property type="component" value="Unassembled WGS sequence"/>
</dbReference>
<organism evidence="2 4">
    <name type="scientific">Rhizophagus clarus</name>
    <dbReference type="NCBI Taxonomy" id="94130"/>
    <lineage>
        <taxon>Eukaryota</taxon>
        <taxon>Fungi</taxon>
        <taxon>Fungi incertae sedis</taxon>
        <taxon>Mucoromycota</taxon>
        <taxon>Glomeromycotina</taxon>
        <taxon>Glomeromycetes</taxon>
        <taxon>Glomerales</taxon>
        <taxon>Glomeraceae</taxon>
        <taxon>Rhizophagus</taxon>
    </lineage>
</organism>
<name>A0A2Z6R2V6_9GLOM</name>
<accession>A0A2Z6R2V6</accession>
<protein>
    <submittedName>
        <fullName evidence="3">Ubiquitin-related domain-containing protein</fullName>
    </submittedName>
</protein>
<dbReference type="Gene3D" id="3.90.228.10">
    <property type="match status" value="1"/>
</dbReference>
<evidence type="ECO:0000259" key="1">
    <source>
        <dbReference type="PROSITE" id="PS50053"/>
    </source>
</evidence>